<feature type="region of interest" description="Disordered" evidence="1">
    <location>
        <begin position="1"/>
        <end position="22"/>
    </location>
</feature>
<keyword evidence="2" id="KW-1133">Transmembrane helix</keyword>
<protein>
    <submittedName>
        <fullName evidence="3">Uncharacterized protein</fullName>
    </submittedName>
</protein>
<evidence type="ECO:0000256" key="1">
    <source>
        <dbReference type="SAM" id="MobiDB-lite"/>
    </source>
</evidence>
<organism evidence="3 4">
    <name type="scientific">Lentzea roselyniae</name>
    <dbReference type="NCBI Taxonomy" id="531940"/>
    <lineage>
        <taxon>Bacteria</taxon>
        <taxon>Bacillati</taxon>
        <taxon>Actinomycetota</taxon>
        <taxon>Actinomycetes</taxon>
        <taxon>Pseudonocardiales</taxon>
        <taxon>Pseudonocardiaceae</taxon>
        <taxon>Lentzea</taxon>
    </lineage>
</organism>
<comment type="caution">
    <text evidence="3">The sequence shown here is derived from an EMBL/GenBank/DDBJ whole genome shotgun (WGS) entry which is preliminary data.</text>
</comment>
<evidence type="ECO:0000256" key="2">
    <source>
        <dbReference type="SAM" id="Phobius"/>
    </source>
</evidence>
<evidence type="ECO:0000313" key="3">
    <source>
        <dbReference type="EMBL" id="GAA3690220.1"/>
    </source>
</evidence>
<keyword evidence="2" id="KW-0812">Transmembrane</keyword>
<gene>
    <name evidence="3" type="ORF">GCM10022267_91000</name>
</gene>
<accession>A0ABP7CGP6</accession>
<dbReference type="Proteomes" id="UP001500711">
    <property type="component" value="Unassembled WGS sequence"/>
</dbReference>
<name>A0ABP7CGP6_9PSEU</name>
<keyword evidence="4" id="KW-1185">Reference proteome</keyword>
<feature type="transmembrane region" description="Helical" evidence="2">
    <location>
        <begin position="62"/>
        <end position="79"/>
    </location>
</feature>
<keyword evidence="2" id="KW-0472">Membrane</keyword>
<evidence type="ECO:0000313" key="4">
    <source>
        <dbReference type="Proteomes" id="UP001500711"/>
    </source>
</evidence>
<reference evidence="4" key="1">
    <citation type="journal article" date="2019" name="Int. J. Syst. Evol. Microbiol.">
        <title>The Global Catalogue of Microorganisms (GCM) 10K type strain sequencing project: providing services to taxonomists for standard genome sequencing and annotation.</title>
        <authorList>
            <consortium name="The Broad Institute Genomics Platform"/>
            <consortium name="The Broad Institute Genome Sequencing Center for Infectious Disease"/>
            <person name="Wu L."/>
            <person name="Ma J."/>
        </authorList>
    </citation>
    <scope>NUCLEOTIDE SEQUENCE [LARGE SCALE GENOMIC DNA]</scope>
    <source>
        <strain evidence="4">JCM 17494</strain>
    </source>
</reference>
<feature type="compositionally biased region" description="Low complexity" evidence="1">
    <location>
        <begin position="11"/>
        <end position="22"/>
    </location>
</feature>
<dbReference type="EMBL" id="BAABBE010000091">
    <property type="protein sequence ID" value="GAA3690220.1"/>
    <property type="molecule type" value="Genomic_DNA"/>
</dbReference>
<sequence length="116" mass="13109">MPPQQRCGYHSPDAGQPSAQPAAASQKFAFRRLVRTFKGGAPESLVDPLVTTRWRRLRDLRCHAPVSIILTGMILWAWIEPLLPVVPRRADHPGRKRLDDRKVSCGILFVLYTDIP</sequence>
<proteinExistence type="predicted"/>